<evidence type="ECO:0000313" key="3">
    <source>
        <dbReference type="Proteomes" id="UP001362999"/>
    </source>
</evidence>
<protein>
    <submittedName>
        <fullName evidence="2">Uncharacterized protein</fullName>
    </submittedName>
</protein>
<comment type="caution">
    <text evidence="2">The sequence shown here is derived from an EMBL/GenBank/DDBJ whole genome shotgun (WGS) entry which is preliminary data.</text>
</comment>
<evidence type="ECO:0000256" key="1">
    <source>
        <dbReference type="SAM" id="MobiDB-lite"/>
    </source>
</evidence>
<gene>
    <name evidence="2" type="ORF">R3P38DRAFT_2962817</name>
</gene>
<dbReference type="AlphaFoldDB" id="A0AAW0B8U5"/>
<sequence length="259" mass="28203">MRILDCVLLPKLRCCFTTELDPLTIFSHDTPLDAQSPPQLHKKPEISKKQRLSVRGAKSLGYNLDATYDDTPSISKGQEHHFQSAWEIAGSLIPAPGTWQPSDERHTDPPSGWNTAIYTTEMGTDFGDVLGGDGYLLNLAEWLRSPSPTGEIDSELTMGAFDSEHLAVPQPESSSSFTIAPPQLSIPQNDRISNRTLSLSESSDSLSSASRPVNQYSSLEHHALSYDPCCPPLEVLQPQPQRVIPVISLALLAAGSLDA</sequence>
<dbReference type="Proteomes" id="UP001362999">
    <property type="component" value="Unassembled WGS sequence"/>
</dbReference>
<accession>A0AAW0B8U5</accession>
<dbReference type="EMBL" id="JAWWNJ010000038">
    <property type="protein sequence ID" value="KAK7021707.1"/>
    <property type="molecule type" value="Genomic_DNA"/>
</dbReference>
<name>A0AAW0B8U5_9AGAR</name>
<feature type="region of interest" description="Disordered" evidence="1">
    <location>
        <begin position="167"/>
        <end position="191"/>
    </location>
</feature>
<evidence type="ECO:0000313" key="2">
    <source>
        <dbReference type="EMBL" id="KAK7021707.1"/>
    </source>
</evidence>
<reference evidence="2 3" key="1">
    <citation type="journal article" date="2024" name="J Genomics">
        <title>Draft genome sequencing and assembly of Favolaschia claudopus CIRM-BRFM 2984 isolated from oak limbs.</title>
        <authorList>
            <person name="Navarro D."/>
            <person name="Drula E."/>
            <person name="Chaduli D."/>
            <person name="Cazenave R."/>
            <person name="Ahrendt S."/>
            <person name="Wang J."/>
            <person name="Lipzen A."/>
            <person name="Daum C."/>
            <person name="Barry K."/>
            <person name="Grigoriev I.V."/>
            <person name="Favel A."/>
            <person name="Rosso M.N."/>
            <person name="Martin F."/>
        </authorList>
    </citation>
    <scope>NUCLEOTIDE SEQUENCE [LARGE SCALE GENOMIC DNA]</scope>
    <source>
        <strain evidence="2 3">CIRM-BRFM 2984</strain>
    </source>
</reference>
<proteinExistence type="predicted"/>
<organism evidence="2 3">
    <name type="scientific">Favolaschia claudopus</name>
    <dbReference type="NCBI Taxonomy" id="2862362"/>
    <lineage>
        <taxon>Eukaryota</taxon>
        <taxon>Fungi</taxon>
        <taxon>Dikarya</taxon>
        <taxon>Basidiomycota</taxon>
        <taxon>Agaricomycotina</taxon>
        <taxon>Agaricomycetes</taxon>
        <taxon>Agaricomycetidae</taxon>
        <taxon>Agaricales</taxon>
        <taxon>Marasmiineae</taxon>
        <taxon>Mycenaceae</taxon>
        <taxon>Favolaschia</taxon>
    </lineage>
</organism>
<keyword evidence="3" id="KW-1185">Reference proteome</keyword>